<dbReference type="AlphaFoldDB" id="A0A2R5F408"/>
<protein>
    <recommendedName>
        <fullName evidence="3">Sporulation protein</fullName>
    </recommendedName>
</protein>
<name>A0A2R5F408_9BACL</name>
<dbReference type="Proteomes" id="UP000245202">
    <property type="component" value="Unassembled WGS sequence"/>
</dbReference>
<comment type="caution">
    <text evidence="1">The sequence shown here is derived from an EMBL/GenBank/DDBJ whole genome shotgun (WGS) entry which is preliminary data.</text>
</comment>
<organism evidence="1 2">
    <name type="scientific">Paenibacillus agaridevorans</name>
    <dbReference type="NCBI Taxonomy" id="171404"/>
    <lineage>
        <taxon>Bacteria</taxon>
        <taxon>Bacillati</taxon>
        <taxon>Bacillota</taxon>
        <taxon>Bacilli</taxon>
        <taxon>Bacillales</taxon>
        <taxon>Paenibacillaceae</taxon>
        <taxon>Paenibacillus</taxon>
    </lineage>
</organism>
<dbReference type="EMBL" id="BDQX01000394">
    <property type="protein sequence ID" value="GBG11273.1"/>
    <property type="molecule type" value="Genomic_DNA"/>
</dbReference>
<dbReference type="RefSeq" id="WP_108995608.1">
    <property type="nucleotide sequence ID" value="NZ_BDQX01000394.1"/>
</dbReference>
<sequence length="138" mass="15128">MDKLDRHTGSGTALHRWMLAGLIGAALLLGAGCSGAEPGKEKGYGHDGYMGYSNSNPSLMNRNTTLLYEKDTRMIEQVLKPVAGIRSTRVSFNGSELHVQLTADPEMTDAQLEKLRARAQAIVQTNMPRYEVHVKASR</sequence>
<gene>
    <name evidence="1" type="ORF">PAT3040_06071</name>
</gene>
<keyword evidence="2" id="KW-1185">Reference proteome</keyword>
<reference evidence="1 2" key="1">
    <citation type="submission" date="2017-08" db="EMBL/GenBank/DDBJ databases">
        <title>Substantial Increase in Enzyme Production by Combined Drug-Resistance Mutations in Paenibacillus agaridevorans.</title>
        <authorList>
            <person name="Tanaka Y."/>
            <person name="Funane K."/>
            <person name="Hosaka T."/>
            <person name="Shiwa Y."/>
            <person name="Fujita N."/>
            <person name="Miyazaki T."/>
            <person name="Yoshikawa H."/>
            <person name="Murakami K."/>
            <person name="Kasahara K."/>
            <person name="Inaoka T."/>
            <person name="Hiraga Y."/>
            <person name="Ochi K."/>
        </authorList>
    </citation>
    <scope>NUCLEOTIDE SEQUENCE [LARGE SCALE GENOMIC DNA]</scope>
    <source>
        <strain evidence="1 2">T-3040</strain>
    </source>
</reference>
<evidence type="ECO:0008006" key="3">
    <source>
        <dbReference type="Google" id="ProtNLM"/>
    </source>
</evidence>
<proteinExistence type="predicted"/>
<accession>A0A2R5F408</accession>
<dbReference type="PROSITE" id="PS51257">
    <property type="entry name" value="PROKAR_LIPOPROTEIN"/>
    <property type="match status" value="1"/>
</dbReference>
<evidence type="ECO:0000313" key="2">
    <source>
        <dbReference type="Proteomes" id="UP000245202"/>
    </source>
</evidence>
<evidence type="ECO:0000313" key="1">
    <source>
        <dbReference type="EMBL" id="GBG11273.1"/>
    </source>
</evidence>